<comment type="similarity">
    <text evidence="2 11">Belongs to the replication factor A protein 1 family.</text>
</comment>
<dbReference type="CDD" id="cd04475">
    <property type="entry name" value="RPA1_DBD_B"/>
    <property type="match status" value="1"/>
</dbReference>
<dbReference type="CDD" id="cd04474">
    <property type="entry name" value="RPA1_DBD_A"/>
    <property type="match status" value="1"/>
</dbReference>
<dbReference type="GO" id="GO:0003677">
    <property type="term" value="F:DNA binding"/>
    <property type="evidence" value="ECO:0007669"/>
    <property type="project" value="UniProtKB-KW"/>
</dbReference>
<keyword evidence="6 11" id="KW-0862">Zinc</keyword>
<feature type="domain" description="Replication protein A OB" evidence="13">
    <location>
        <begin position="82"/>
        <end position="179"/>
    </location>
</feature>
<dbReference type="PANTHER" id="PTHR47165">
    <property type="entry name" value="OS03G0429900 PROTEIN"/>
    <property type="match status" value="1"/>
</dbReference>
<keyword evidence="15" id="KW-1185">Reference proteome</keyword>
<dbReference type="EMBL" id="QCYY01004336">
    <property type="protein sequence ID" value="ROT61137.1"/>
    <property type="molecule type" value="Genomic_DNA"/>
</dbReference>
<dbReference type="Pfam" id="PF16900">
    <property type="entry name" value="REPA_OB_2"/>
    <property type="match status" value="1"/>
</dbReference>
<dbReference type="GO" id="GO:0008270">
    <property type="term" value="F:zinc ion binding"/>
    <property type="evidence" value="ECO:0007669"/>
    <property type="project" value="UniProtKB-KW"/>
</dbReference>
<dbReference type="SUPFAM" id="SSF50249">
    <property type="entry name" value="Nucleic acid-binding proteins"/>
    <property type="match status" value="3"/>
</dbReference>
<dbReference type="GO" id="GO:0005634">
    <property type="term" value="C:nucleus"/>
    <property type="evidence" value="ECO:0007669"/>
    <property type="project" value="UniProtKB-SubCell"/>
</dbReference>
<keyword evidence="3 11" id="KW-0235">DNA replication</keyword>
<evidence type="ECO:0000256" key="1">
    <source>
        <dbReference type="ARBA" id="ARBA00004123"/>
    </source>
</evidence>
<evidence type="ECO:0000259" key="13">
    <source>
        <dbReference type="Pfam" id="PF16900"/>
    </source>
</evidence>
<evidence type="ECO:0000256" key="8">
    <source>
        <dbReference type="ARBA" id="ARBA00023242"/>
    </source>
</evidence>
<evidence type="ECO:0000313" key="14">
    <source>
        <dbReference type="EMBL" id="ROT61137.1"/>
    </source>
</evidence>
<dbReference type="CDD" id="cd04476">
    <property type="entry name" value="RPA1_DBD_C"/>
    <property type="match status" value="1"/>
</dbReference>
<evidence type="ECO:0000259" key="12">
    <source>
        <dbReference type="Pfam" id="PF08646"/>
    </source>
</evidence>
<keyword evidence="7 11" id="KW-0238">DNA-binding</keyword>
<comment type="function">
    <text evidence="9 11">As part of the heterotrimeric replication protein A complex (RPA/RP-A), binds and stabilizes single-stranded DNA intermediates, that form during DNA replication or upon DNA stress. It prevents their reannealing and in parallel, recruits and activates different proteins and complexes involved in DNA metabolism. Thereby, it plays an essential role both in DNA replication and the cellular response to DNA damage.</text>
</comment>
<dbReference type="AlphaFoldDB" id="A0A423SAB9"/>
<dbReference type="STRING" id="6689.A0A423SAB9"/>
<evidence type="ECO:0000256" key="6">
    <source>
        <dbReference type="ARBA" id="ARBA00022833"/>
    </source>
</evidence>
<evidence type="ECO:0000256" key="9">
    <source>
        <dbReference type="ARBA" id="ARBA00058595"/>
    </source>
</evidence>
<dbReference type="OrthoDB" id="1751331at2759"/>
<dbReference type="FunFam" id="2.40.50.140:FF:000041">
    <property type="entry name" value="Replication protein A subunit"/>
    <property type="match status" value="1"/>
</dbReference>
<comment type="subcellular location">
    <subcellularLocation>
        <location evidence="1 11">Nucleus</location>
    </subcellularLocation>
</comment>
<dbReference type="InterPro" id="IPR047192">
    <property type="entry name" value="Euk_RPA1_DBD_C"/>
</dbReference>
<organism evidence="14 15">
    <name type="scientific">Penaeus vannamei</name>
    <name type="common">Whiteleg shrimp</name>
    <name type="synonym">Litopenaeus vannamei</name>
    <dbReference type="NCBI Taxonomy" id="6689"/>
    <lineage>
        <taxon>Eukaryota</taxon>
        <taxon>Metazoa</taxon>
        <taxon>Ecdysozoa</taxon>
        <taxon>Arthropoda</taxon>
        <taxon>Crustacea</taxon>
        <taxon>Multicrustacea</taxon>
        <taxon>Malacostraca</taxon>
        <taxon>Eumalacostraca</taxon>
        <taxon>Eucarida</taxon>
        <taxon>Decapoda</taxon>
        <taxon>Dendrobranchiata</taxon>
        <taxon>Penaeoidea</taxon>
        <taxon>Penaeidae</taxon>
        <taxon>Penaeus</taxon>
    </lineage>
</organism>
<feature type="domain" description="Replication factor A C-terminal" evidence="12">
    <location>
        <begin position="238"/>
        <end position="383"/>
    </location>
</feature>
<dbReference type="FunFam" id="2.40.50.140:FF:000064">
    <property type="entry name" value="Replication protein A subunit"/>
    <property type="match status" value="1"/>
</dbReference>
<evidence type="ECO:0000256" key="10">
    <source>
        <dbReference type="ARBA" id="ARBA00062035"/>
    </source>
</evidence>
<protein>
    <recommendedName>
        <fullName evidence="11">Replication protein A subunit</fullName>
    </recommendedName>
</protein>
<reference evidence="14 15" key="1">
    <citation type="submission" date="2018-04" db="EMBL/GenBank/DDBJ databases">
        <authorList>
            <person name="Zhang X."/>
            <person name="Yuan J."/>
            <person name="Li F."/>
            <person name="Xiang J."/>
        </authorList>
    </citation>
    <scope>NUCLEOTIDE SEQUENCE [LARGE SCALE GENOMIC DNA]</scope>
    <source>
        <tissue evidence="14">Muscle</tissue>
    </source>
</reference>
<evidence type="ECO:0000313" key="15">
    <source>
        <dbReference type="Proteomes" id="UP000283509"/>
    </source>
</evidence>
<dbReference type="InterPro" id="IPR012340">
    <property type="entry name" value="NA-bd_OB-fold"/>
</dbReference>
<dbReference type="InterPro" id="IPR013955">
    <property type="entry name" value="Rep_factor-A_C"/>
</dbReference>
<sequence>MDLLDESGEIRATAFNEQVDKFMDMIEVDKVYFISGCTLKTANKQYSNLNNDYEMTFNKMTEVTPCHEASDIPTMQFNFVPLDQLESLEKDTILDIIGVCKEAMDVASITSKASGKELRKRDVQVVDDTNREVRLTLWGRQAENFDGTQQPVLAVKGAKLSDFNGRSLSLLSSSTLQINPDIREAHKLKGWFDNGGNTAETVNLSNQRGGGSAGMGSNFKTFGEAKLENLGSGDQADYYTTKASVVLIRKENCLYSACPSDGCNKKVVDMNNGLYRCEKCNREYDSFNWRLMLSANLADISDNQWVTVFQDQAEMLLGTTSSELGFMRENSPDKFQNIFTDAAFKNFSFKLRVKMETYNDESRLKTTVVACSPLEPKEYNRRLISEIKQMAGQS</sequence>
<evidence type="ECO:0000256" key="2">
    <source>
        <dbReference type="ARBA" id="ARBA00005690"/>
    </source>
</evidence>
<accession>A0A423SAB9</accession>
<evidence type="ECO:0000256" key="4">
    <source>
        <dbReference type="ARBA" id="ARBA00022723"/>
    </source>
</evidence>
<keyword evidence="5 11" id="KW-0863">Zinc-finger</keyword>
<dbReference type="GO" id="GO:0006310">
    <property type="term" value="P:DNA recombination"/>
    <property type="evidence" value="ECO:0007669"/>
    <property type="project" value="InterPro"/>
</dbReference>
<gene>
    <name evidence="14" type="ORF">C7M84_021125</name>
</gene>
<comment type="subunit">
    <text evidence="10 11">Component of the heterotrimeric canonical replication protein A complex (RPA).</text>
</comment>
<evidence type="ECO:0000256" key="5">
    <source>
        <dbReference type="ARBA" id="ARBA00022771"/>
    </source>
</evidence>
<dbReference type="PANTHER" id="PTHR47165:SF4">
    <property type="entry name" value="OS03G0429900 PROTEIN"/>
    <property type="match status" value="1"/>
</dbReference>
<dbReference type="Pfam" id="PF08646">
    <property type="entry name" value="Rep_fac-A_C"/>
    <property type="match status" value="1"/>
</dbReference>
<comment type="caution">
    <text evidence="14">The sequence shown here is derived from an EMBL/GenBank/DDBJ whole genome shotgun (WGS) entry which is preliminary data.</text>
</comment>
<dbReference type="InterPro" id="IPR004591">
    <property type="entry name" value="Rfa1"/>
</dbReference>
<proteinExistence type="inferred from homology"/>
<dbReference type="NCBIfam" id="TIGR00617">
    <property type="entry name" value="rpa1"/>
    <property type="match status" value="1"/>
</dbReference>
<dbReference type="GO" id="GO:0006281">
    <property type="term" value="P:DNA repair"/>
    <property type="evidence" value="ECO:0007669"/>
    <property type="project" value="InterPro"/>
</dbReference>
<dbReference type="InterPro" id="IPR031657">
    <property type="entry name" value="REPA_OB_2"/>
</dbReference>
<name>A0A423SAB9_PENVA</name>
<dbReference type="GO" id="GO:0006260">
    <property type="term" value="P:DNA replication"/>
    <property type="evidence" value="ECO:0007669"/>
    <property type="project" value="UniProtKB-KW"/>
</dbReference>
<evidence type="ECO:0000256" key="3">
    <source>
        <dbReference type="ARBA" id="ARBA00022705"/>
    </source>
</evidence>
<evidence type="ECO:0000256" key="7">
    <source>
        <dbReference type="ARBA" id="ARBA00023125"/>
    </source>
</evidence>
<dbReference type="Gene3D" id="2.40.50.140">
    <property type="entry name" value="Nucleic acid-binding proteins"/>
    <property type="match status" value="3"/>
</dbReference>
<keyword evidence="8 11" id="KW-0539">Nucleus</keyword>
<dbReference type="FunFam" id="2.40.50.140:FF:000090">
    <property type="entry name" value="Replication protein A subunit"/>
    <property type="match status" value="1"/>
</dbReference>
<reference evidence="14 15" key="2">
    <citation type="submission" date="2019-01" db="EMBL/GenBank/DDBJ databases">
        <title>The decoding of complex shrimp genome reveals the adaptation for benthos swimmer, frequently molting mechanism and breeding impact on genome.</title>
        <authorList>
            <person name="Sun Y."/>
            <person name="Gao Y."/>
            <person name="Yu Y."/>
        </authorList>
    </citation>
    <scope>NUCLEOTIDE SEQUENCE [LARGE SCALE GENOMIC DNA]</scope>
    <source>
        <tissue evidence="14">Muscle</tissue>
    </source>
</reference>
<evidence type="ECO:0000256" key="11">
    <source>
        <dbReference type="RuleBase" id="RU364130"/>
    </source>
</evidence>
<keyword evidence="4 11" id="KW-0479">Metal-binding</keyword>
<dbReference type="Proteomes" id="UP000283509">
    <property type="component" value="Unassembled WGS sequence"/>
</dbReference>